<feature type="transmembrane region" description="Helical" evidence="1">
    <location>
        <begin position="35"/>
        <end position="53"/>
    </location>
</feature>
<keyword evidence="1" id="KW-1133">Transmembrane helix</keyword>
<gene>
    <name evidence="2" type="ORF">JY572_16580</name>
</gene>
<feature type="transmembrane region" description="Helical" evidence="1">
    <location>
        <begin position="6"/>
        <end position="23"/>
    </location>
</feature>
<keyword evidence="1" id="KW-0472">Membrane</keyword>
<accession>A0ABX7NFD5</accession>
<evidence type="ECO:0008006" key="4">
    <source>
        <dbReference type="Google" id="ProtNLM"/>
    </source>
</evidence>
<dbReference type="RefSeq" id="WP_206719171.1">
    <property type="nucleotide sequence ID" value="NZ_CP071091.1"/>
</dbReference>
<dbReference type="EMBL" id="CP071091">
    <property type="protein sequence ID" value="QSQ17552.1"/>
    <property type="molecule type" value="Genomic_DNA"/>
</dbReference>
<name>A0ABX7NFD5_9BACT</name>
<keyword evidence="1" id="KW-0812">Transmembrane</keyword>
<keyword evidence="3" id="KW-1185">Reference proteome</keyword>
<feature type="transmembrane region" description="Helical" evidence="1">
    <location>
        <begin position="87"/>
        <end position="104"/>
    </location>
</feature>
<proteinExistence type="predicted"/>
<dbReference type="Proteomes" id="UP000663090">
    <property type="component" value="Chromosome"/>
</dbReference>
<reference evidence="2 3" key="1">
    <citation type="submission" date="2021-02" db="EMBL/GenBank/DDBJ databases">
        <title>De Novo genome assembly of isolated myxobacteria.</title>
        <authorList>
            <person name="Stevens D.C."/>
        </authorList>
    </citation>
    <scope>NUCLEOTIDE SEQUENCE [LARGE SCALE GENOMIC DNA]</scope>
    <source>
        <strain evidence="2 3">SCHIC003</strain>
    </source>
</reference>
<organism evidence="2 3">
    <name type="scientific">Myxococcus landrumensis</name>
    <dbReference type="NCBI Taxonomy" id="2813577"/>
    <lineage>
        <taxon>Bacteria</taxon>
        <taxon>Pseudomonadati</taxon>
        <taxon>Myxococcota</taxon>
        <taxon>Myxococcia</taxon>
        <taxon>Myxococcales</taxon>
        <taxon>Cystobacterineae</taxon>
        <taxon>Myxococcaceae</taxon>
        <taxon>Myxococcus</taxon>
    </lineage>
</organism>
<feature type="transmembrane region" description="Helical" evidence="1">
    <location>
        <begin position="59"/>
        <end position="80"/>
    </location>
</feature>
<protein>
    <recommendedName>
        <fullName evidence="4">DUF3325 domain-containing protein</fullName>
    </recommendedName>
</protein>
<evidence type="ECO:0000313" key="3">
    <source>
        <dbReference type="Proteomes" id="UP000663090"/>
    </source>
</evidence>
<sequence length="108" mass="11002">MDVLAPTLLWLGVVVLYGAWWWHVGRRGAAPRAHVAMVGGGLLLLVAGSGAALRGAVSPGAALCAALAHVMLACTLVAVLSPLARRPVWVMGLLAPAGLLLGVLEHVS</sequence>
<evidence type="ECO:0000313" key="2">
    <source>
        <dbReference type="EMBL" id="QSQ17552.1"/>
    </source>
</evidence>
<evidence type="ECO:0000256" key="1">
    <source>
        <dbReference type="SAM" id="Phobius"/>
    </source>
</evidence>